<dbReference type="EMBL" id="JBHRXX010000007">
    <property type="protein sequence ID" value="MFC3685244.1"/>
    <property type="molecule type" value="Genomic_DNA"/>
</dbReference>
<keyword evidence="3 4" id="KW-0732">Signal</keyword>
<dbReference type="InterPro" id="IPR044084">
    <property type="entry name" value="AvModA-like_subst-bd"/>
</dbReference>
<evidence type="ECO:0000256" key="2">
    <source>
        <dbReference type="ARBA" id="ARBA00022723"/>
    </source>
</evidence>
<evidence type="ECO:0000256" key="1">
    <source>
        <dbReference type="ARBA" id="ARBA00009175"/>
    </source>
</evidence>
<dbReference type="Pfam" id="PF13531">
    <property type="entry name" value="SBP_bac_11"/>
    <property type="match status" value="1"/>
</dbReference>
<comment type="similarity">
    <text evidence="1">Belongs to the bacterial solute-binding protein ModA family.</text>
</comment>
<evidence type="ECO:0000313" key="6">
    <source>
        <dbReference type="Proteomes" id="UP001595729"/>
    </source>
</evidence>
<dbReference type="InterPro" id="IPR005950">
    <property type="entry name" value="ModA"/>
</dbReference>
<dbReference type="Gene3D" id="3.40.190.10">
    <property type="entry name" value="Periplasmic binding protein-like II"/>
    <property type="match status" value="2"/>
</dbReference>
<dbReference type="PANTHER" id="PTHR30632">
    <property type="entry name" value="MOLYBDATE-BINDING PERIPLASMIC PROTEIN"/>
    <property type="match status" value="1"/>
</dbReference>
<keyword evidence="2" id="KW-0479">Metal-binding</keyword>
<gene>
    <name evidence="5" type="primary">modA</name>
    <name evidence="5" type="ORF">ACFOPI_16695</name>
</gene>
<comment type="caution">
    <text evidence="5">The sequence shown here is derived from an EMBL/GenBank/DDBJ whole genome shotgun (WGS) entry which is preliminary data.</text>
</comment>
<proteinExistence type="inferred from homology"/>
<protein>
    <submittedName>
        <fullName evidence="5">Molybdate ABC transporter substrate-binding protein</fullName>
    </submittedName>
</protein>
<dbReference type="PANTHER" id="PTHR30632:SF14">
    <property type="entry name" value="TUNGSTATE_MOLYBDATE_CHROMATE-BINDING PROTEIN MODA"/>
    <property type="match status" value="1"/>
</dbReference>
<dbReference type="NCBIfam" id="TIGR01256">
    <property type="entry name" value="modA"/>
    <property type="match status" value="1"/>
</dbReference>
<dbReference type="RefSeq" id="WP_382176151.1">
    <property type="nucleotide sequence ID" value="NZ_JBHRXX010000007.1"/>
</dbReference>
<name>A0ABV7W606_9BURK</name>
<feature type="signal peptide" evidence="4">
    <location>
        <begin position="1"/>
        <end position="23"/>
    </location>
</feature>
<evidence type="ECO:0000256" key="3">
    <source>
        <dbReference type="ARBA" id="ARBA00022729"/>
    </source>
</evidence>
<dbReference type="SUPFAM" id="SSF53850">
    <property type="entry name" value="Periplasmic binding protein-like II"/>
    <property type="match status" value="1"/>
</dbReference>
<dbReference type="Proteomes" id="UP001595729">
    <property type="component" value="Unassembled WGS sequence"/>
</dbReference>
<sequence>MRLLLSSLSALLCAAFAHTAAHAAEAQVAIAANFAEPIKAIAAVLQKTTGHTLKISTGASGAIYTQIRNGAPFDAFLSADNERPELLEKDGLAQPGTRFTYATGKLVLWSVRPGRVDAQGAVLKAADLGKVAYANPKTAPYGAAALQVLDKLGLKEAITPKLVQGESIGQAFNFVKTGNADVGFVAMSQVLEGGTLKEGAMWVIPQTHYDPIRQDAVLLKRGADNEAAKALFKLLQSPNIRDLIRSYGYEL</sequence>
<dbReference type="InterPro" id="IPR050682">
    <property type="entry name" value="ModA/WtpA"/>
</dbReference>
<evidence type="ECO:0000313" key="5">
    <source>
        <dbReference type="EMBL" id="MFC3685244.1"/>
    </source>
</evidence>
<dbReference type="PIRSF" id="PIRSF004846">
    <property type="entry name" value="ModA"/>
    <property type="match status" value="1"/>
</dbReference>
<keyword evidence="6" id="KW-1185">Reference proteome</keyword>
<organism evidence="5 6">
    <name type="scientific">Hydrogenophaga luteola</name>
    <dbReference type="NCBI Taxonomy" id="1591122"/>
    <lineage>
        <taxon>Bacteria</taxon>
        <taxon>Pseudomonadati</taxon>
        <taxon>Pseudomonadota</taxon>
        <taxon>Betaproteobacteria</taxon>
        <taxon>Burkholderiales</taxon>
        <taxon>Comamonadaceae</taxon>
        <taxon>Hydrogenophaga</taxon>
    </lineage>
</organism>
<accession>A0ABV7W606</accession>
<dbReference type="CDD" id="cd13539">
    <property type="entry name" value="PBP2_AvModA"/>
    <property type="match status" value="1"/>
</dbReference>
<feature type="chain" id="PRO_5046359227" evidence="4">
    <location>
        <begin position="24"/>
        <end position="251"/>
    </location>
</feature>
<evidence type="ECO:0000256" key="4">
    <source>
        <dbReference type="SAM" id="SignalP"/>
    </source>
</evidence>
<reference evidence="6" key="1">
    <citation type="journal article" date="2019" name="Int. J. Syst. Evol. Microbiol.">
        <title>The Global Catalogue of Microorganisms (GCM) 10K type strain sequencing project: providing services to taxonomists for standard genome sequencing and annotation.</title>
        <authorList>
            <consortium name="The Broad Institute Genomics Platform"/>
            <consortium name="The Broad Institute Genome Sequencing Center for Infectious Disease"/>
            <person name="Wu L."/>
            <person name="Ma J."/>
        </authorList>
    </citation>
    <scope>NUCLEOTIDE SEQUENCE [LARGE SCALE GENOMIC DNA]</scope>
    <source>
        <strain evidence="6">KCTC 42501</strain>
    </source>
</reference>